<sequence length="125" mass="14490">MFLGMESRDGRHRQRRAVAPVTADERRRRVGLRRAEERRQQRDAIHRANRCQQEPAAAAAPALEPTRPGETRRELLRRWRAQRDEQRRQEAAGRGRQPAPFRPAGAVHHPMAEYRHLPAATRTPA</sequence>
<feature type="compositionally biased region" description="Basic and acidic residues" evidence="1">
    <location>
        <begin position="67"/>
        <end position="93"/>
    </location>
</feature>
<evidence type="ECO:0000313" key="2">
    <source>
        <dbReference type="EMBL" id="KAF0298320.1"/>
    </source>
</evidence>
<dbReference type="AlphaFoldDB" id="A0A6A4W3J4"/>
<feature type="region of interest" description="Disordered" evidence="1">
    <location>
        <begin position="1"/>
        <end position="125"/>
    </location>
</feature>
<gene>
    <name evidence="2" type="ORF">FJT64_004333</name>
</gene>
<dbReference type="Proteomes" id="UP000440578">
    <property type="component" value="Unassembled WGS sequence"/>
</dbReference>
<dbReference type="OrthoDB" id="10023951at2759"/>
<dbReference type="EMBL" id="VIIS01001437">
    <property type="protein sequence ID" value="KAF0298320.1"/>
    <property type="molecule type" value="Genomic_DNA"/>
</dbReference>
<feature type="compositionally biased region" description="Basic and acidic residues" evidence="1">
    <location>
        <begin position="23"/>
        <end position="46"/>
    </location>
</feature>
<accession>A0A6A4W3J4</accession>
<organism evidence="2 3">
    <name type="scientific">Amphibalanus amphitrite</name>
    <name type="common">Striped barnacle</name>
    <name type="synonym">Balanus amphitrite</name>
    <dbReference type="NCBI Taxonomy" id="1232801"/>
    <lineage>
        <taxon>Eukaryota</taxon>
        <taxon>Metazoa</taxon>
        <taxon>Ecdysozoa</taxon>
        <taxon>Arthropoda</taxon>
        <taxon>Crustacea</taxon>
        <taxon>Multicrustacea</taxon>
        <taxon>Cirripedia</taxon>
        <taxon>Thoracica</taxon>
        <taxon>Thoracicalcarea</taxon>
        <taxon>Balanomorpha</taxon>
        <taxon>Balanoidea</taxon>
        <taxon>Balanidae</taxon>
        <taxon>Amphibalaninae</taxon>
        <taxon>Amphibalanus</taxon>
    </lineage>
</organism>
<evidence type="ECO:0000313" key="3">
    <source>
        <dbReference type="Proteomes" id="UP000440578"/>
    </source>
</evidence>
<proteinExistence type="predicted"/>
<protein>
    <submittedName>
        <fullName evidence="2">Uncharacterized protein</fullName>
    </submittedName>
</protein>
<reference evidence="2 3" key="1">
    <citation type="submission" date="2019-07" db="EMBL/GenBank/DDBJ databases">
        <title>Draft genome assembly of a fouling barnacle, Amphibalanus amphitrite (Darwin, 1854): The first reference genome for Thecostraca.</title>
        <authorList>
            <person name="Kim W."/>
        </authorList>
    </citation>
    <scope>NUCLEOTIDE SEQUENCE [LARGE SCALE GENOMIC DNA]</scope>
    <source>
        <strain evidence="2">SNU_AA5</strain>
        <tissue evidence="2">Soma without cirri and trophi</tissue>
    </source>
</reference>
<keyword evidence="3" id="KW-1185">Reference proteome</keyword>
<name>A0A6A4W3J4_AMPAM</name>
<evidence type="ECO:0000256" key="1">
    <source>
        <dbReference type="SAM" id="MobiDB-lite"/>
    </source>
</evidence>
<comment type="caution">
    <text evidence="2">The sequence shown here is derived from an EMBL/GenBank/DDBJ whole genome shotgun (WGS) entry which is preliminary data.</text>
</comment>